<organism evidence="2 3">
    <name type="scientific">Paenibacillus alvei</name>
    <name type="common">Bacillus alvei</name>
    <dbReference type="NCBI Taxonomy" id="44250"/>
    <lineage>
        <taxon>Bacteria</taxon>
        <taxon>Bacillati</taxon>
        <taxon>Bacillota</taxon>
        <taxon>Bacilli</taxon>
        <taxon>Bacillales</taxon>
        <taxon>Paenibacillaceae</taxon>
        <taxon>Paenibacillus</taxon>
    </lineage>
</organism>
<name>A0AAP7DJE8_PAEAL</name>
<keyword evidence="1" id="KW-0175">Coiled coil</keyword>
<comment type="caution">
    <text evidence="2">The sequence shown here is derived from an EMBL/GenBank/DDBJ whole genome shotgun (WGS) entry which is preliminary data.</text>
</comment>
<accession>A0AAP7DJE8</accession>
<gene>
    <name evidence="2" type="ORF">HMI46_19395</name>
</gene>
<evidence type="ECO:0000313" key="3">
    <source>
        <dbReference type="Proteomes" id="UP000552038"/>
    </source>
</evidence>
<evidence type="ECO:0000313" key="2">
    <source>
        <dbReference type="EMBL" id="NOJ72713.1"/>
    </source>
</evidence>
<protein>
    <submittedName>
        <fullName evidence="2">Uncharacterized protein</fullName>
    </submittedName>
</protein>
<sequence length="146" mass="16685">MEQRLAELIELVSNQSNQILEMQEKINVLEDKVLRLSICKISNGNYPYYDFILSYGMTPDQQTRINRLFMALSEKLVGNRLPSGLKKEGYSTAFLFSDESIQLDDVKKAITNIWPVADDDLLLSLIKAMKDQGMQIEVCDYLLSQA</sequence>
<dbReference type="EMBL" id="JABFOR010000029">
    <property type="protein sequence ID" value="NOJ72713.1"/>
    <property type="molecule type" value="Genomic_DNA"/>
</dbReference>
<reference evidence="2 3" key="1">
    <citation type="submission" date="2020-05" db="EMBL/GenBank/DDBJ databases">
        <title>Whole genome sequencing and identification of novel metabolites from Paenibacillus alvei strain JR949.</title>
        <authorList>
            <person name="Rajendhran J."/>
            <person name="Sree Pranav P."/>
            <person name="Mahalakshmi B."/>
            <person name="Karthikeyan R."/>
        </authorList>
    </citation>
    <scope>NUCLEOTIDE SEQUENCE [LARGE SCALE GENOMIC DNA]</scope>
    <source>
        <strain evidence="2 3">JR949</strain>
    </source>
</reference>
<dbReference type="AlphaFoldDB" id="A0AAP7DJE8"/>
<dbReference type="RefSeq" id="WP_171418249.1">
    <property type="nucleotide sequence ID" value="NZ_JABFOR010000029.1"/>
</dbReference>
<evidence type="ECO:0000256" key="1">
    <source>
        <dbReference type="SAM" id="Coils"/>
    </source>
</evidence>
<dbReference type="Proteomes" id="UP000552038">
    <property type="component" value="Unassembled WGS sequence"/>
</dbReference>
<feature type="coiled-coil region" evidence="1">
    <location>
        <begin position="5"/>
        <end position="32"/>
    </location>
</feature>
<proteinExistence type="predicted"/>